<feature type="compositionally biased region" description="Basic residues" evidence="1">
    <location>
        <begin position="45"/>
        <end position="62"/>
    </location>
</feature>
<dbReference type="GeneID" id="36540453"/>
<feature type="region of interest" description="Disordered" evidence="1">
    <location>
        <begin position="45"/>
        <end position="73"/>
    </location>
</feature>
<sequence length="136" mass="15820">MSTPGEKMRRSRRSQATDERDELQERAREEGSGGCLWWRRRRMRGEKWKKRKKGWKEKKKQGGKSQKRDDRSESLPSFLSLCGVQPLCSLDLTILLLSFLLGRYMLLFTPSLGQSIAPGLGIQWQLPFLHCVDPRD</sequence>
<feature type="region of interest" description="Disordered" evidence="1">
    <location>
        <begin position="1"/>
        <end position="32"/>
    </location>
</feature>
<feature type="compositionally biased region" description="Basic and acidic residues" evidence="1">
    <location>
        <begin position="15"/>
        <end position="31"/>
    </location>
</feature>
<name>A0A2I1CZV0_ASPC2</name>
<evidence type="ECO:0000256" key="1">
    <source>
        <dbReference type="SAM" id="MobiDB-lite"/>
    </source>
</evidence>
<comment type="caution">
    <text evidence="2">The sequence shown here is derived from an EMBL/GenBank/DDBJ whole genome shotgun (WGS) entry which is preliminary data.</text>
</comment>
<dbReference type="EMBL" id="MSFM01000008">
    <property type="protein sequence ID" value="PKY03145.1"/>
    <property type="molecule type" value="Genomic_DNA"/>
</dbReference>
<keyword evidence="3" id="KW-1185">Reference proteome</keyword>
<dbReference type="RefSeq" id="XP_024691739.1">
    <property type="nucleotide sequence ID" value="XM_024832930.1"/>
</dbReference>
<gene>
    <name evidence="2" type="ORF">P168DRAFT_177929</name>
</gene>
<evidence type="ECO:0000313" key="2">
    <source>
        <dbReference type="EMBL" id="PKY03145.1"/>
    </source>
</evidence>
<dbReference type="AlphaFoldDB" id="A0A2I1CZV0"/>
<dbReference type="Proteomes" id="UP000234254">
    <property type="component" value="Unassembled WGS sequence"/>
</dbReference>
<organism evidence="2 3">
    <name type="scientific">Aspergillus campestris (strain IBT 28561)</name>
    <dbReference type="NCBI Taxonomy" id="1392248"/>
    <lineage>
        <taxon>Eukaryota</taxon>
        <taxon>Fungi</taxon>
        <taxon>Dikarya</taxon>
        <taxon>Ascomycota</taxon>
        <taxon>Pezizomycotina</taxon>
        <taxon>Eurotiomycetes</taxon>
        <taxon>Eurotiomycetidae</taxon>
        <taxon>Eurotiales</taxon>
        <taxon>Aspergillaceae</taxon>
        <taxon>Aspergillus</taxon>
        <taxon>Aspergillus subgen. Circumdati</taxon>
    </lineage>
</organism>
<evidence type="ECO:0000313" key="3">
    <source>
        <dbReference type="Proteomes" id="UP000234254"/>
    </source>
</evidence>
<dbReference type="VEuPathDB" id="FungiDB:P168DRAFT_177929"/>
<protein>
    <submittedName>
        <fullName evidence="2">Uncharacterized protein</fullName>
    </submittedName>
</protein>
<proteinExistence type="predicted"/>
<reference evidence="2" key="1">
    <citation type="submission" date="2016-12" db="EMBL/GenBank/DDBJ databases">
        <title>The genomes of Aspergillus section Nigri reveals drivers in fungal speciation.</title>
        <authorList>
            <consortium name="DOE Joint Genome Institute"/>
            <person name="Vesth T.C."/>
            <person name="Nybo J."/>
            <person name="Theobald S."/>
            <person name="Brandl J."/>
            <person name="Frisvad J.C."/>
            <person name="Nielsen K.F."/>
            <person name="Lyhne E.K."/>
            <person name="Kogle M.E."/>
            <person name="Kuo A."/>
            <person name="Riley R."/>
            <person name="Clum A."/>
            <person name="Nolan M."/>
            <person name="Lipzen A."/>
            <person name="Salamov A."/>
            <person name="Henrissat B."/>
            <person name="Wiebenga A."/>
            <person name="De vries R.P."/>
            <person name="Grigoriev I.V."/>
            <person name="Mortensen U.H."/>
            <person name="Andersen M.R."/>
            <person name="Baker S.E."/>
        </authorList>
    </citation>
    <scope>NUCLEOTIDE SEQUENCE</scope>
    <source>
        <strain evidence="2">IBT 28561</strain>
    </source>
</reference>
<accession>A0A2I1CZV0</accession>